<keyword evidence="4" id="KW-1185">Reference proteome</keyword>
<evidence type="ECO:0000259" key="2">
    <source>
        <dbReference type="PROSITE" id="PS50211"/>
    </source>
</evidence>
<name>A0A8E0S3Z0_9TREM</name>
<feature type="chain" id="PRO_5034598232" evidence="1">
    <location>
        <begin position="21"/>
        <end position="118"/>
    </location>
</feature>
<organism evidence="3 4">
    <name type="scientific">Fasciolopsis buskii</name>
    <dbReference type="NCBI Taxonomy" id="27845"/>
    <lineage>
        <taxon>Eukaryota</taxon>
        <taxon>Metazoa</taxon>
        <taxon>Spiralia</taxon>
        <taxon>Lophotrochozoa</taxon>
        <taxon>Platyhelminthes</taxon>
        <taxon>Trematoda</taxon>
        <taxon>Digenea</taxon>
        <taxon>Plagiorchiida</taxon>
        <taxon>Echinostomata</taxon>
        <taxon>Echinostomatoidea</taxon>
        <taxon>Fasciolidae</taxon>
        <taxon>Fasciolopsis</taxon>
    </lineage>
</organism>
<feature type="domain" description="UDENN" evidence="2">
    <location>
        <begin position="1"/>
        <end position="118"/>
    </location>
</feature>
<accession>A0A8E0S3Z0</accession>
<dbReference type="EMBL" id="LUCM01002444">
    <property type="protein sequence ID" value="KAA0197348.1"/>
    <property type="molecule type" value="Genomic_DNA"/>
</dbReference>
<evidence type="ECO:0000313" key="3">
    <source>
        <dbReference type="EMBL" id="KAA0197348.1"/>
    </source>
</evidence>
<dbReference type="PANTHER" id="PTHR13008:SF7">
    <property type="entry name" value="MAP KINASE-ACTIVATING DEATH DOMAIN PROTEIN"/>
    <property type="match status" value="1"/>
</dbReference>
<comment type="caution">
    <text evidence="3">The sequence shown here is derived from an EMBL/GenBank/DDBJ whole genome shotgun (WGS) entry which is preliminary data.</text>
</comment>
<protein>
    <submittedName>
        <fullName evidence="3">Putative mapk-activating protein denn</fullName>
    </submittedName>
</protein>
<proteinExistence type="predicted"/>
<evidence type="ECO:0000256" key="1">
    <source>
        <dbReference type="SAM" id="SignalP"/>
    </source>
</evidence>
<dbReference type="GO" id="GO:0005085">
    <property type="term" value="F:guanyl-nucleotide exchange factor activity"/>
    <property type="evidence" value="ECO:0007669"/>
    <property type="project" value="TreeGrafter"/>
</dbReference>
<dbReference type="PROSITE" id="PS50211">
    <property type="entry name" value="DENN"/>
    <property type="match status" value="1"/>
</dbReference>
<dbReference type="InterPro" id="IPR001194">
    <property type="entry name" value="cDENN_dom"/>
</dbReference>
<reference evidence="3" key="1">
    <citation type="submission" date="2019-05" db="EMBL/GenBank/DDBJ databases">
        <title>Annotation for the trematode Fasciolopsis buski.</title>
        <authorList>
            <person name="Choi Y.-J."/>
        </authorList>
    </citation>
    <scope>NUCLEOTIDE SEQUENCE</scope>
    <source>
        <strain evidence="3">HT</strain>
        <tissue evidence="3">Whole worm</tissue>
    </source>
</reference>
<dbReference type="InterPro" id="IPR039980">
    <property type="entry name" value="MADD"/>
</dbReference>
<keyword evidence="1" id="KW-0732">Signal</keyword>
<dbReference type="AlphaFoldDB" id="A0A8E0S3Z0"/>
<dbReference type="InterPro" id="IPR037516">
    <property type="entry name" value="Tripartite_DENN"/>
</dbReference>
<dbReference type="PANTHER" id="PTHR13008">
    <property type="entry name" value="MAP-KINASE ACTIVATING DEATH DOMAIN PROTEIN MADD /DENN/AEX-3 C.ELEGANS"/>
    <property type="match status" value="1"/>
</dbReference>
<evidence type="ECO:0000313" key="4">
    <source>
        <dbReference type="Proteomes" id="UP000728185"/>
    </source>
</evidence>
<dbReference type="OrthoDB" id="6282239at2759"/>
<dbReference type="GO" id="GO:0042981">
    <property type="term" value="P:regulation of apoptotic process"/>
    <property type="evidence" value="ECO:0007669"/>
    <property type="project" value="TreeGrafter"/>
</dbReference>
<dbReference type="Pfam" id="PF02141">
    <property type="entry name" value="DENN"/>
    <property type="match status" value="1"/>
</dbReference>
<dbReference type="GO" id="GO:0032483">
    <property type="term" value="P:regulation of Rab protein signal transduction"/>
    <property type="evidence" value="ECO:0007669"/>
    <property type="project" value="TreeGrafter"/>
</dbReference>
<feature type="signal peptide" evidence="1">
    <location>
        <begin position="1"/>
        <end position="20"/>
    </location>
</feature>
<sequence length="118" mass="13036">MLRLIAIIHNLPLCSESVWGVLTGAVKSASSPLITRSVREVEIWILKLLSAPAPIPGRTCLQLSVQPKSMTEPLIFALPDKSRLPLVDFPLHLPIQLMGVARTLRILVCLLLEQKVIQ</sequence>
<dbReference type="Proteomes" id="UP000728185">
    <property type="component" value="Unassembled WGS sequence"/>
</dbReference>
<dbReference type="GO" id="GO:0005829">
    <property type="term" value="C:cytosol"/>
    <property type="evidence" value="ECO:0007669"/>
    <property type="project" value="TreeGrafter"/>
</dbReference>
<gene>
    <name evidence="3" type="ORF">FBUS_06910</name>
</gene>